<accession>A0A7C9HR91</accession>
<dbReference type="Proteomes" id="UP000483286">
    <property type="component" value="Unassembled WGS sequence"/>
</dbReference>
<sequence>MVSPAVRWYDAPLDQVQSALRAHAEGEQRQWQRQVWAGALAWGAEAPKDLHQRILPNFEGQGQVNAPRALPYPVPAGVAAGLAEAMQLGLLQGPVWTQWAAARDGRPLLKIWEGIAAVGGG</sequence>
<reference evidence="1 2" key="1">
    <citation type="submission" date="2019-12" db="EMBL/GenBank/DDBJ databases">
        <title>Deinococcus sp. HMF7620 Genome sequencing and assembly.</title>
        <authorList>
            <person name="Kang H."/>
            <person name="Kim H."/>
            <person name="Joh K."/>
        </authorList>
    </citation>
    <scope>NUCLEOTIDE SEQUENCE [LARGE SCALE GENOMIC DNA]</scope>
    <source>
        <strain evidence="1 2">HMF7620</strain>
    </source>
</reference>
<gene>
    <name evidence="1" type="ORF">GO986_08565</name>
</gene>
<comment type="caution">
    <text evidence="1">The sequence shown here is derived from an EMBL/GenBank/DDBJ whole genome shotgun (WGS) entry which is preliminary data.</text>
</comment>
<keyword evidence="2" id="KW-1185">Reference proteome</keyword>
<evidence type="ECO:0000313" key="2">
    <source>
        <dbReference type="Proteomes" id="UP000483286"/>
    </source>
</evidence>
<protein>
    <submittedName>
        <fullName evidence="1">Uncharacterized protein</fullName>
    </submittedName>
</protein>
<evidence type="ECO:0000313" key="1">
    <source>
        <dbReference type="EMBL" id="MVN86814.1"/>
    </source>
</evidence>
<name>A0A7C9HR91_9DEIO</name>
<dbReference type="EMBL" id="WQLB01000009">
    <property type="protein sequence ID" value="MVN86814.1"/>
    <property type="molecule type" value="Genomic_DNA"/>
</dbReference>
<proteinExistence type="predicted"/>
<dbReference type="AlphaFoldDB" id="A0A7C9HR91"/>
<organism evidence="1 2">
    <name type="scientific">Deinococcus arboris</name>
    <dbReference type="NCBI Taxonomy" id="2682977"/>
    <lineage>
        <taxon>Bacteria</taxon>
        <taxon>Thermotogati</taxon>
        <taxon>Deinococcota</taxon>
        <taxon>Deinococci</taxon>
        <taxon>Deinococcales</taxon>
        <taxon>Deinococcaceae</taxon>
        <taxon>Deinococcus</taxon>
    </lineage>
</organism>